<evidence type="ECO:0000313" key="3">
    <source>
        <dbReference type="Proteomes" id="UP001149079"/>
    </source>
</evidence>
<dbReference type="AlphaFoldDB" id="A0A9W9L617"/>
<organism evidence="2 3">
    <name type="scientific">Penicillium bovifimosum</name>
    <dbReference type="NCBI Taxonomy" id="126998"/>
    <lineage>
        <taxon>Eukaryota</taxon>
        <taxon>Fungi</taxon>
        <taxon>Dikarya</taxon>
        <taxon>Ascomycota</taxon>
        <taxon>Pezizomycotina</taxon>
        <taxon>Eurotiomycetes</taxon>
        <taxon>Eurotiomycetidae</taxon>
        <taxon>Eurotiales</taxon>
        <taxon>Aspergillaceae</taxon>
        <taxon>Penicillium</taxon>
    </lineage>
</organism>
<feature type="compositionally biased region" description="Basic and acidic residues" evidence="1">
    <location>
        <begin position="35"/>
        <end position="55"/>
    </location>
</feature>
<reference evidence="2" key="2">
    <citation type="journal article" date="2023" name="IMA Fungus">
        <title>Comparative genomic study of the Penicillium genus elucidates a diverse pangenome and 15 lateral gene transfer events.</title>
        <authorList>
            <person name="Petersen C."/>
            <person name="Sorensen T."/>
            <person name="Nielsen M.R."/>
            <person name="Sondergaard T.E."/>
            <person name="Sorensen J.L."/>
            <person name="Fitzpatrick D.A."/>
            <person name="Frisvad J.C."/>
            <person name="Nielsen K.L."/>
        </authorList>
    </citation>
    <scope>NUCLEOTIDE SEQUENCE</scope>
    <source>
        <strain evidence="2">IBT 22155</strain>
    </source>
</reference>
<gene>
    <name evidence="2" type="ORF">N7515_003747</name>
</gene>
<evidence type="ECO:0000256" key="1">
    <source>
        <dbReference type="SAM" id="MobiDB-lite"/>
    </source>
</evidence>
<comment type="caution">
    <text evidence="2">The sequence shown here is derived from an EMBL/GenBank/DDBJ whole genome shotgun (WGS) entry which is preliminary data.</text>
</comment>
<protein>
    <submittedName>
        <fullName evidence="2">Uncharacterized protein</fullName>
    </submittedName>
</protein>
<name>A0A9W9L617_9EURO</name>
<keyword evidence="3" id="KW-1185">Reference proteome</keyword>
<sequence>MLTTPTIAAGIHPEQETLSSIHTLAMYPKNRIAEKQTDNTLVKKTEEKGGRDEKAPPVVKTAVVHERLLGR</sequence>
<feature type="region of interest" description="Disordered" evidence="1">
    <location>
        <begin position="35"/>
        <end position="57"/>
    </location>
</feature>
<dbReference type="Proteomes" id="UP001149079">
    <property type="component" value="Unassembled WGS sequence"/>
</dbReference>
<accession>A0A9W9L617</accession>
<proteinExistence type="predicted"/>
<dbReference type="OrthoDB" id="10323228at2759"/>
<dbReference type="GeneID" id="81403661"/>
<evidence type="ECO:0000313" key="2">
    <source>
        <dbReference type="EMBL" id="KAJ5138899.1"/>
    </source>
</evidence>
<dbReference type="EMBL" id="JAPQKL010000003">
    <property type="protein sequence ID" value="KAJ5138899.1"/>
    <property type="molecule type" value="Genomic_DNA"/>
</dbReference>
<reference evidence="2" key="1">
    <citation type="submission" date="2022-11" db="EMBL/GenBank/DDBJ databases">
        <authorList>
            <person name="Petersen C."/>
        </authorList>
    </citation>
    <scope>NUCLEOTIDE SEQUENCE</scope>
    <source>
        <strain evidence="2">IBT 22155</strain>
    </source>
</reference>
<dbReference type="RefSeq" id="XP_056523548.1">
    <property type="nucleotide sequence ID" value="XM_056664491.1"/>
</dbReference>